<dbReference type="PATRIC" id="fig|931277.6.peg.2517"/>
<gene>
    <name evidence="2" type="ORF">C448_12846</name>
</gene>
<feature type="compositionally biased region" description="Basic and acidic residues" evidence="1">
    <location>
        <begin position="72"/>
        <end position="86"/>
    </location>
</feature>
<evidence type="ECO:0000313" key="3">
    <source>
        <dbReference type="Proteomes" id="UP000011568"/>
    </source>
</evidence>
<sequence length="141" mass="15700">MDKLADVDTEALQAALGDASESKAVKRLMVALAYADGVSVETVSERYDIPRATVYSWLDRFEQQSIAEAITDDSRPGRPAKLDPSQRRQLAADLARSPAELGYDSAEWTPERAREHIERMYDISYSLGHVRRLLQESSAGT</sequence>
<dbReference type="InterPro" id="IPR009057">
    <property type="entry name" value="Homeodomain-like_sf"/>
</dbReference>
<comment type="caution">
    <text evidence="2">The sequence shown here is derived from an EMBL/GenBank/DDBJ whole genome shotgun (WGS) entry which is preliminary data.</text>
</comment>
<evidence type="ECO:0000313" key="2">
    <source>
        <dbReference type="EMBL" id="EMA40758.1"/>
    </source>
</evidence>
<dbReference type="RefSeq" id="WP_004055371.1">
    <property type="nucleotide sequence ID" value="NZ_AOMC01000148.1"/>
</dbReference>
<organism evidence="2 3">
    <name type="scientific">Halococcus morrhuae DSM 1307</name>
    <dbReference type="NCBI Taxonomy" id="931277"/>
    <lineage>
        <taxon>Archaea</taxon>
        <taxon>Methanobacteriati</taxon>
        <taxon>Methanobacteriota</taxon>
        <taxon>Stenosarchaea group</taxon>
        <taxon>Halobacteria</taxon>
        <taxon>Halobacteriales</taxon>
        <taxon>Halococcaceae</taxon>
        <taxon>Halococcus</taxon>
    </lineage>
</organism>
<dbReference type="Proteomes" id="UP000011568">
    <property type="component" value="Unassembled WGS sequence"/>
</dbReference>
<dbReference type="AlphaFoldDB" id="M0M5S6"/>
<dbReference type="Gene3D" id="1.10.10.60">
    <property type="entry name" value="Homeodomain-like"/>
    <property type="match status" value="1"/>
</dbReference>
<name>M0M5S6_HALMO</name>
<dbReference type="OrthoDB" id="195008at2157"/>
<proteinExistence type="predicted"/>
<feature type="region of interest" description="Disordered" evidence="1">
    <location>
        <begin position="68"/>
        <end position="91"/>
    </location>
</feature>
<dbReference type="Pfam" id="PF13565">
    <property type="entry name" value="HTH_32"/>
    <property type="match status" value="1"/>
</dbReference>
<dbReference type="EMBL" id="AOMC01000148">
    <property type="protein sequence ID" value="EMA40758.1"/>
    <property type="molecule type" value="Genomic_DNA"/>
</dbReference>
<dbReference type="SUPFAM" id="SSF46689">
    <property type="entry name" value="Homeodomain-like"/>
    <property type="match status" value="1"/>
</dbReference>
<accession>M0M5S6</accession>
<dbReference type="STRING" id="931277.C448_12846"/>
<reference evidence="2 3" key="1">
    <citation type="journal article" date="2014" name="PLoS Genet.">
        <title>Phylogenetically driven sequencing of extremely halophilic archaea reveals strategies for static and dynamic osmo-response.</title>
        <authorList>
            <person name="Becker E.A."/>
            <person name="Seitzer P.M."/>
            <person name="Tritt A."/>
            <person name="Larsen D."/>
            <person name="Krusor M."/>
            <person name="Yao A.I."/>
            <person name="Wu D."/>
            <person name="Madern D."/>
            <person name="Eisen J.A."/>
            <person name="Darling A.E."/>
            <person name="Facciotti M.T."/>
        </authorList>
    </citation>
    <scope>NUCLEOTIDE SEQUENCE [LARGE SCALE GENOMIC DNA]</scope>
    <source>
        <strain evidence="2 3">DSM 1307</strain>
    </source>
</reference>
<evidence type="ECO:0000256" key="1">
    <source>
        <dbReference type="SAM" id="MobiDB-lite"/>
    </source>
</evidence>
<keyword evidence="3" id="KW-1185">Reference proteome</keyword>
<dbReference type="eggNOG" id="arCOG02128">
    <property type="taxonomic scope" value="Archaea"/>
</dbReference>
<protein>
    <submittedName>
        <fullName evidence="2">Transposase</fullName>
    </submittedName>
</protein>